<keyword evidence="8" id="KW-1133">Transmembrane helix</keyword>
<evidence type="ECO:0000259" key="11">
    <source>
        <dbReference type="PROSITE" id="PS52015"/>
    </source>
</evidence>
<keyword evidence="6" id="KW-0812">Transmembrane</keyword>
<evidence type="ECO:0000256" key="9">
    <source>
        <dbReference type="ARBA" id="ARBA00023136"/>
    </source>
</evidence>
<feature type="domain" description="TonB C-terminal" evidence="11">
    <location>
        <begin position="118"/>
        <end position="215"/>
    </location>
</feature>
<evidence type="ECO:0000256" key="8">
    <source>
        <dbReference type="ARBA" id="ARBA00022989"/>
    </source>
</evidence>
<evidence type="ECO:0000256" key="2">
    <source>
        <dbReference type="ARBA" id="ARBA00006555"/>
    </source>
</evidence>
<dbReference type="InterPro" id="IPR051045">
    <property type="entry name" value="TonB-dependent_transducer"/>
</dbReference>
<feature type="compositionally biased region" description="Basic and acidic residues" evidence="10">
    <location>
        <begin position="31"/>
        <end position="40"/>
    </location>
</feature>
<reference evidence="13" key="1">
    <citation type="journal article" date="2019" name="Int. J. Syst. Evol. Microbiol.">
        <title>The Global Catalogue of Microorganisms (GCM) 10K type strain sequencing project: providing services to taxonomists for standard genome sequencing and annotation.</title>
        <authorList>
            <consortium name="The Broad Institute Genomics Platform"/>
            <consortium name="The Broad Institute Genome Sequencing Center for Infectious Disease"/>
            <person name="Wu L."/>
            <person name="Ma J."/>
        </authorList>
    </citation>
    <scope>NUCLEOTIDE SEQUENCE [LARGE SCALE GENOMIC DNA]</scope>
    <source>
        <strain evidence="13">NBRC 111756</strain>
    </source>
</reference>
<evidence type="ECO:0000256" key="4">
    <source>
        <dbReference type="ARBA" id="ARBA00022475"/>
    </source>
</evidence>
<evidence type="ECO:0000256" key="3">
    <source>
        <dbReference type="ARBA" id="ARBA00022448"/>
    </source>
</evidence>
<dbReference type="PANTHER" id="PTHR33446">
    <property type="entry name" value="PROTEIN TONB-RELATED"/>
    <property type="match status" value="1"/>
</dbReference>
<feature type="region of interest" description="Disordered" evidence="10">
    <location>
        <begin position="1"/>
        <end position="71"/>
    </location>
</feature>
<dbReference type="EMBL" id="JBHSWE010000001">
    <property type="protein sequence ID" value="MFC6670295.1"/>
    <property type="molecule type" value="Genomic_DNA"/>
</dbReference>
<dbReference type="SUPFAM" id="SSF74653">
    <property type="entry name" value="TolA/TonB C-terminal domain"/>
    <property type="match status" value="1"/>
</dbReference>
<protein>
    <submittedName>
        <fullName evidence="12">Energy transducer TonB</fullName>
    </submittedName>
</protein>
<keyword evidence="9" id="KW-0472">Membrane</keyword>
<proteinExistence type="inferred from homology"/>
<dbReference type="RefSeq" id="WP_379908796.1">
    <property type="nucleotide sequence ID" value="NZ_JBHSWE010000001.1"/>
</dbReference>
<dbReference type="Pfam" id="PF03544">
    <property type="entry name" value="TonB_C"/>
    <property type="match status" value="1"/>
</dbReference>
<comment type="subcellular location">
    <subcellularLocation>
        <location evidence="1">Cell inner membrane</location>
        <topology evidence="1">Single-pass membrane protein</topology>
        <orientation evidence="1">Periplasmic side</orientation>
    </subcellularLocation>
</comment>
<evidence type="ECO:0000256" key="5">
    <source>
        <dbReference type="ARBA" id="ARBA00022519"/>
    </source>
</evidence>
<comment type="caution">
    <text evidence="12">The sequence shown here is derived from an EMBL/GenBank/DDBJ whole genome shotgun (WGS) entry which is preliminary data.</text>
</comment>
<keyword evidence="3" id="KW-0813">Transport</keyword>
<evidence type="ECO:0000256" key="7">
    <source>
        <dbReference type="ARBA" id="ARBA00022927"/>
    </source>
</evidence>
<dbReference type="InterPro" id="IPR037682">
    <property type="entry name" value="TonB_C"/>
</dbReference>
<evidence type="ECO:0000256" key="10">
    <source>
        <dbReference type="SAM" id="MobiDB-lite"/>
    </source>
</evidence>
<comment type="similarity">
    <text evidence="2">Belongs to the TonB family.</text>
</comment>
<keyword evidence="4" id="KW-1003">Cell membrane</keyword>
<sequence length="215" mass="24291">MQQTQPTPVPAEVIQPAPVPEPAPEVAEQPSPKREIRPEKVVTTVAPAPRKQSREEPSPEAAQPTPAPGASSSLLARSLEIASLQAKLDLQQERYAKRPKVRRFTSASTLKHSEAAYFDNWKRRIEDVGNRNYPSEARDRSIYGSLRLLVRILPDGSVDRIELLQSSGYRVLDEAAMRIVRLAAPFQPFPVEMRKTTDVLEIIRTWKFENQARLY</sequence>
<dbReference type="Gene3D" id="3.30.1150.10">
    <property type="match status" value="1"/>
</dbReference>
<dbReference type="NCBIfam" id="TIGR01352">
    <property type="entry name" value="tonB_Cterm"/>
    <property type="match status" value="1"/>
</dbReference>
<dbReference type="PROSITE" id="PS52015">
    <property type="entry name" value="TONB_CTD"/>
    <property type="match status" value="1"/>
</dbReference>
<dbReference type="Proteomes" id="UP001596422">
    <property type="component" value="Unassembled WGS sequence"/>
</dbReference>
<evidence type="ECO:0000313" key="13">
    <source>
        <dbReference type="Proteomes" id="UP001596422"/>
    </source>
</evidence>
<keyword evidence="7" id="KW-0653">Protein transport</keyword>
<evidence type="ECO:0000256" key="6">
    <source>
        <dbReference type="ARBA" id="ARBA00022692"/>
    </source>
</evidence>
<dbReference type="InterPro" id="IPR006260">
    <property type="entry name" value="TonB/TolA_C"/>
</dbReference>
<evidence type="ECO:0000256" key="1">
    <source>
        <dbReference type="ARBA" id="ARBA00004383"/>
    </source>
</evidence>
<keyword evidence="5" id="KW-0997">Cell inner membrane</keyword>
<dbReference type="PANTHER" id="PTHR33446:SF11">
    <property type="entry name" value="TONB3"/>
    <property type="match status" value="1"/>
</dbReference>
<keyword evidence="13" id="KW-1185">Reference proteome</keyword>
<organism evidence="12 13">
    <name type="scientific">Marinobacterium aestuariivivens</name>
    <dbReference type="NCBI Taxonomy" id="1698799"/>
    <lineage>
        <taxon>Bacteria</taxon>
        <taxon>Pseudomonadati</taxon>
        <taxon>Pseudomonadota</taxon>
        <taxon>Gammaproteobacteria</taxon>
        <taxon>Oceanospirillales</taxon>
        <taxon>Oceanospirillaceae</taxon>
        <taxon>Marinobacterium</taxon>
    </lineage>
</organism>
<accession>A0ABW1ZYN7</accession>
<name>A0ABW1ZYN7_9GAMM</name>
<evidence type="ECO:0000313" key="12">
    <source>
        <dbReference type="EMBL" id="MFC6670295.1"/>
    </source>
</evidence>
<gene>
    <name evidence="12" type="ORF">ACFQDL_09560</name>
</gene>